<dbReference type="InterPro" id="IPR000073">
    <property type="entry name" value="AB_hydrolase_1"/>
</dbReference>
<keyword evidence="3" id="KW-1185">Reference proteome</keyword>
<feature type="domain" description="AB hydrolase-1" evidence="1">
    <location>
        <begin position="30"/>
        <end position="307"/>
    </location>
</feature>
<evidence type="ECO:0000313" key="2">
    <source>
        <dbReference type="EMBL" id="TCD66940.1"/>
    </source>
</evidence>
<dbReference type="Gene3D" id="3.40.50.1820">
    <property type="entry name" value="alpha/beta hydrolase"/>
    <property type="match status" value="1"/>
</dbReference>
<proteinExistence type="predicted"/>
<dbReference type="Pfam" id="PF12697">
    <property type="entry name" value="Abhydrolase_6"/>
    <property type="match status" value="1"/>
</dbReference>
<evidence type="ECO:0000313" key="3">
    <source>
        <dbReference type="Proteomes" id="UP000292702"/>
    </source>
</evidence>
<dbReference type="SUPFAM" id="SSF53474">
    <property type="entry name" value="alpha/beta-Hydrolases"/>
    <property type="match status" value="1"/>
</dbReference>
<organism evidence="2 3">
    <name type="scientific">Steccherinum ochraceum</name>
    <dbReference type="NCBI Taxonomy" id="92696"/>
    <lineage>
        <taxon>Eukaryota</taxon>
        <taxon>Fungi</taxon>
        <taxon>Dikarya</taxon>
        <taxon>Basidiomycota</taxon>
        <taxon>Agaricomycotina</taxon>
        <taxon>Agaricomycetes</taxon>
        <taxon>Polyporales</taxon>
        <taxon>Steccherinaceae</taxon>
        <taxon>Steccherinum</taxon>
    </lineage>
</organism>
<dbReference type="InterPro" id="IPR029058">
    <property type="entry name" value="AB_hydrolase_fold"/>
</dbReference>
<dbReference type="EMBL" id="RWJN01000116">
    <property type="protein sequence ID" value="TCD66940.1"/>
    <property type="molecule type" value="Genomic_DNA"/>
</dbReference>
<accession>A0A4R0RF79</accession>
<name>A0A4R0RF79_9APHY</name>
<dbReference type="AlphaFoldDB" id="A0A4R0RF79"/>
<reference evidence="2 3" key="1">
    <citation type="submission" date="2018-11" db="EMBL/GenBank/DDBJ databases">
        <title>Genome assembly of Steccherinum ochraceum LE-BIN_3174, the white-rot fungus of the Steccherinaceae family (The Residual Polyporoid clade, Polyporales, Basidiomycota).</title>
        <authorList>
            <person name="Fedorova T.V."/>
            <person name="Glazunova O.A."/>
            <person name="Landesman E.O."/>
            <person name="Moiseenko K.V."/>
            <person name="Psurtseva N.V."/>
            <person name="Savinova O.S."/>
            <person name="Shakhova N.V."/>
            <person name="Tyazhelova T.V."/>
            <person name="Vasina D.V."/>
        </authorList>
    </citation>
    <scope>NUCLEOTIDE SEQUENCE [LARGE SCALE GENOMIC DNA]</scope>
    <source>
        <strain evidence="2 3">LE-BIN_3174</strain>
    </source>
</reference>
<sequence length="326" mass="36193">MLVEEQYLSMPSGRTLAYAHGGAPASTDVVIFLHGVFGVGEATTLSPALVERGVHFVAPTLPGWGKTSPPSSSQSFQQCLFDDLTALITRLHPQTENLRLYLAGGSFGTVAAQIVYGASYDDFPLGRQIAGLLLIAPISPPHAHSDFNKCLSSTNYLSLGTPYHVLPFNLTQRMGMLMLRHHLDTPEHAAKFIHEFAFSKLAGEEREVYEKWREARGFEEGQAEKDIGASMHHSVATTWKGFLDVPKIIHSNWGGYDPRSVHEDRQIPVLVVMNRGDRDHLLMGEWLVKNMKGTVARYEVGGHMASMFTADGIWEQFLKMTMPMKK</sequence>
<protein>
    <recommendedName>
        <fullName evidence="1">AB hydrolase-1 domain-containing protein</fullName>
    </recommendedName>
</protein>
<dbReference type="Proteomes" id="UP000292702">
    <property type="component" value="Unassembled WGS sequence"/>
</dbReference>
<comment type="caution">
    <text evidence="2">The sequence shown here is derived from an EMBL/GenBank/DDBJ whole genome shotgun (WGS) entry which is preliminary data.</text>
</comment>
<evidence type="ECO:0000259" key="1">
    <source>
        <dbReference type="Pfam" id="PF12697"/>
    </source>
</evidence>
<gene>
    <name evidence="2" type="ORF">EIP91_000718</name>
</gene>
<dbReference type="OrthoDB" id="294702at2759"/>